<accession>A0A1B7NJ72</accession>
<dbReference type="AlphaFoldDB" id="A0A1B7NJ72"/>
<evidence type="ECO:0000313" key="1">
    <source>
        <dbReference type="EMBL" id="OAX76875.1"/>
    </source>
</evidence>
<dbReference type="EMBL" id="LGUA01004258">
    <property type="protein sequence ID" value="OAX76875.1"/>
    <property type="molecule type" value="Genomic_DNA"/>
</dbReference>
<evidence type="ECO:0000313" key="2">
    <source>
        <dbReference type="Proteomes" id="UP000091918"/>
    </source>
</evidence>
<keyword evidence="2" id="KW-1185">Reference proteome</keyword>
<organism evidence="1 2">
    <name type="scientific">Emergomyces africanus</name>
    <dbReference type="NCBI Taxonomy" id="1955775"/>
    <lineage>
        <taxon>Eukaryota</taxon>
        <taxon>Fungi</taxon>
        <taxon>Dikarya</taxon>
        <taxon>Ascomycota</taxon>
        <taxon>Pezizomycotina</taxon>
        <taxon>Eurotiomycetes</taxon>
        <taxon>Eurotiomycetidae</taxon>
        <taxon>Onygenales</taxon>
        <taxon>Ajellomycetaceae</taxon>
        <taxon>Emergomyces</taxon>
    </lineage>
</organism>
<gene>
    <name evidence="1" type="ORF">ACJ72_08832</name>
</gene>
<comment type="caution">
    <text evidence="1">The sequence shown here is derived from an EMBL/GenBank/DDBJ whole genome shotgun (WGS) entry which is preliminary data.</text>
</comment>
<proteinExistence type="predicted"/>
<reference evidence="1 2" key="1">
    <citation type="submission" date="2015-07" db="EMBL/GenBank/DDBJ databases">
        <title>Emmonsia species relationships and genome sequence.</title>
        <authorList>
            <person name="Cuomo C.A."/>
            <person name="Schwartz I.S."/>
            <person name="Kenyon C."/>
            <person name="de Hoog G.S."/>
            <person name="Govender N.P."/>
            <person name="Botha A."/>
            <person name="Moreno L."/>
            <person name="de Vries M."/>
            <person name="Munoz J.F."/>
            <person name="Stielow J.B."/>
        </authorList>
    </citation>
    <scope>NUCLEOTIDE SEQUENCE [LARGE SCALE GENOMIC DNA]</scope>
    <source>
        <strain evidence="1 2">CBS 136260</strain>
    </source>
</reference>
<dbReference type="Proteomes" id="UP000091918">
    <property type="component" value="Unassembled WGS sequence"/>
</dbReference>
<sequence>MAFLTKDALERPADPKARDAIEIIWEKDTLTPKVRIWSDAMMTAVAKIDRVSHPLNEQQPPGPIYHDLLSVIQSTSCDQFFAAAIWKVREALDRELDLLKTNFSPEILQVESAIGRRYWKEMIYRRFLGTYKLHHVRKSVLPAAEEFRNY</sequence>
<protein>
    <submittedName>
        <fullName evidence="1">Uncharacterized protein</fullName>
    </submittedName>
</protein>
<name>A0A1B7NJ72_9EURO</name>
<dbReference type="OrthoDB" id="4187810at2759"/>